<evidence type="ECO:0000256" key="2">
    <source>
        <dbReference type="ARBA" id="ARBA00022801"/>
    </source>
</evidence>
<accession>A0A0B7KMI5</accession>
<protein>
    <recommendedName>
        <fullName evidence="3">Thioesterase domain-containing protein</fullName>
    </recommendedName>
</protein>
<dbReference type="InterPro" id="IPR006683">
    <property type="entry name" value="Thioestr_dom"/>
</dbReference>
<dbReference type="EMBL" id="CDPU01000070">
    <property type="protein sequence ID" value="CEO56622.1"/>
    <property type="molecule type" value="Genomic_DNA"/>
</dbReference>
<comment type="similarity">
    <text evidence="1">Belongs to the thioesterase PaaI family.</text>
</comment>
<organism evidence="4">
    <name type="scientific">Bionectria ochroleuca</name>
    <name type="common">Gliocladium roseum</name>
    <dbReference type="NCBI Taxonomy" id="29856"/>
    <lineage>
        <taxon>Eukaryota</taxon>
        <taxon>Fungi</taxon>
        <taxon>Dikarya</taxon>
        <taxon>Ascomycota</taxon>
        <taxon>Pezizomycotina</taxon>
        <taxon>Sordariomycetes</taxon>
        <taxon>Hypocreomycetidae</taxon>
        <taxon>Hypocreales</taxon>
        <taxon>Bionectriaceae</taxon>
        <taxon>Clonostachys</taxon>
    </lineage>
</organism>
<dbReference type="CDD" id="cd03443">
    <property type="entry name" value="PaaI_thioesterase"/>
    <property type="match status" value="1"/>
</dbReference>
<keyword evidence="2" id="KW-0378">Hydrolase</keyword>
<evidence type="ECO:0000313" key="4">
    <source>
        <dbReference type="EMBL" id="CEO56622.1"/>
    </source>
</evidence>
<dbReference type="AlphaFoldDB" id="A0A0B7KMI5"/>
<dbReference type="Pfam" id="PF03061">
    <property type="entry name" value="4HBT"/>
    <property type="match status" value="1"/>
</dbReference>
<sequence>MADGSGYPSDLLSVPGVAFDVKILDPAERIRAYIRGYVSPVSADGEDAMDDKLMRDQITLVSASSCEEETVAVFLVKGGSNLSNRLGNLHGGAKSLIYDMCTTMCAAPLAREGFWEFGGVSQNLSVTFLRPAKANREILVKCQVLKIGKRLATIRGEMRDKVTGTLLSVAEHTKATVSFVSSKAAL</sequence>
<gene>
    <name evidence="4" type="ORF">BN869_000012680_1</name>
</gene>
<name>A0A0B7KMI5_BIOOC</name>
<dbReference type="InterPro" id="IPR029069">
    <property type="entry name" value="HotDog_dom_sf"/>
</dbReference>
<dbReference type="Gene3D" id="3.10.129.10">
    <property type="entry name" value="Hotdog Thioesterase"/>
    <property type="match status" value="1"/>
</dbReference>
<dbReference type="PANTHER" id="PTHR21660:SF1">
    <property type="entry name" value="ACYL-COENZYME A THIOESTERASE 13"/>
    <property type="match status" value="1"/>
</dbReference>
<dbReference type="InterPro" id="IPR039298">
    <property type="entry name" value="ACOT13"/>
</dbReference>
<dbReference type="GO" id="GO:0047617">
    <property type="term" value="F:fatty acyl-CoA hydrolase activity"/>
    <property type="evidence" value="ECO:0007669"/>
    <property type="project" value="InterPro"/>
</dbReference>
<evidence type="ECO:0000256" key="1">
    <source>
        <dbReference type="ARBA" id="ARBA00008324"/>
    </source>
</evidence>
<evidence type="ECO:0000259" key="3">
    <source>
        <dbReference type="Pfam" id="PF03061"/>
    </source>
</evidence>
<dbReference type="PANTHER" id="PTHR21660">
    <property type="entry name" value="THIOESTERASE SUPERFAMILY MEMBER-RELATED"/>
    <property type="match status" value="1"/>
</dbReference>
<proteinExistence type="inferred from homology"/>
<feature type="domain" description="Thioesterase" evidence="3">
    <location>
        <begin position="87"/>
        <end position="163"/>
    </location>
</feature>
<dbReference type="SUPFAM" id="SSF54637">
    <property type="entry name" value="Thioesterase/thiol ester dehydrase-isomerase"/>
    <property type="match status" value="1"/>
</dbReference>
<reference evidence="4" key="1">
    <citation type="submission" date="2015-01" db="EMBL/GenBank/DDBJ databases">
        <authorList>
            <person name="Durling Mikael"/>
        </authorList>
    </citation>
    <scope>NUCLEOTIDE SEQUENCE</scope>
</reference>